<evidence type="ECO:0000313" key="2">
    <source>
        <dbReference type="EMBL" id="SKB78683.1"/>
    </source>
</evidence>
<dbReference type="NCBIfam" id="TIGR04127">
    <property type="entry name" value="flavo_near_exo"/>
    <property type="match status" value="1"/>
</dbReference>
<dbReference type="AlphaFoldDB" id="A0A1T5E4J0"/>
<evidence type="ECO:0000313" key="3">
    <source>
        <dbReference type="Proteomes" id="UP000191112"/>
    </source>
</evidence>
<feature type="transmembrane region" description="Helical" evidence="1">
    <location>
        <begin position="87"/>
        <end position="107"/>
    </location>
</feature>
<organism evidence="2 3">
    <name type="scientific">Soonwooa buanensis</name>
    <dbReference type="NCBI Taxonomy" id="619805"/>
    <lineage>
        <taxon>Bacteria</taxon>
        <taxon>Pseudomonadati</taxon>
        <taxon>Bacteroidota</taxon>
        <taxon>Flavobacteriia</taxon>
        <taxon>Flavobacteriales</taxon>
        <taxon>Weeksellaceae</taxon>
        <taxon>Chryseobacterium group</taxon>
        <taxon>Soonwooa</taxon>
    </lineage>
</organism>
<gene>
    <name evidence="2" type="ORF">SAMN05660477_01096</name>
</gene>
<name>A0A1T5E4J0_9FLAO</name>
<sequence length="145" mass="17234">MKPLNILFVILGLAGLIAVRFLEDKLFYDPFLAYFKNELDGSSFPKFDDTKLILSYLLRFFLNLIFSTIIIQNLFRNKIWTKQAVVLMLLVYAIVFPIYLYCIYTNFEIGNLFAFYIRRFVIQPMTLLLIVPIFYYRKHLLTKSS</sequence>
<keyword evidence="1" id="KW-1133">Transmembrane helix</keyword>
<dbReference type="EMBL" id="FUYZ01000003">
    <property type="protein sequence ID" value="SKB78683.1"/>
    <property type="molecule type" value="Genomic_DNA"/>
</dbReference>
<dbReference type="RefSeq" id="WP_079666379.1">
    <property type="nucleotide sequence ID" value="NZ_FUYZ01000003.1"/>
</dbReference>
<evidence type="ECO:0000256" key="1">
    <source>
        <dbReference type="SAM" id="Phobius"/>
    </source>
</evidence>
<dbReference type="Proteomes" id="UP000191112">
    <property type="component" value="Unassembled WGS sequence"/>
</dbReference>
<keyword evidence="1" id="KW-0472">Membrane</keyword>
<proteinExistence type="predicted"/>
<feature type="transmembrane region" description="Helical" evidence="1">
    <location>
        <begin position="113"/>
        <end position="136"/>
    </location>
</feature>
<keyword evidence="3" id="KW-1185">Reference proteome</keyword>
<dbReference type="STRING" id="619805.SAMN05660477_01096"/>
<reference evidence="2 3" key="1">
    <citation type="submission" date="2017-02" db="EMBL/GenBank/DDBJ databases">
        <authorList>
            <person name="Peterson S.W."/>
        </authorList>
    </citation>
    <scope>NUCLEOTIDE SEQUENCE [LARGE SCALE GENOMIC DNA]</scope>
    <source>
        <strain evidence="2 3">DSM 22323</strain>
    </source>
</reference>
<feature type="transmembrane region" description="Helical" evidence="1">
    <location>
        <begin position="53"/>
        <end position="75"/>
    </location>
</feature>
<dbReference type="OrthoDB" id="982493at2"/>
<keyword evidence="1" id="KW-0812">Transmembrane</keyword>
<accession>A0A1T5E4J0</accession>
<dbReference type="InterPro" id="IPR026414">
    <property type="entry name" value="ExosoTase_F-assoc_memb"/>
</dbReference>
<protein>
    <submittedName>
        <fullName evidence="2">Exosortase F-associated protein</fullName>
    </submittedName>
</protein>